<dbReference type="PANTHER" id="PTHR10672:SF41">
    <property type="entry name" value="CLASS II ALDOLASE_ADDUCIN DOMAIN PROTEIN (AFU_ORTHOLOGUE AFUA_3G01330)"/>
    <property type="match status" value="1"/>
</dbReference>
<dbReference type="Proteomes" id="UP000053617">
    <property type="component" value="Unassembled WGS sequence"/>
</dbReference>
<dbReference type="GeneID" id="25289822"/>
<dbReference type="NCBIfam" id="NF004855">
    <property type="entry name" value="PRK06208.1"/>
    <property type="match status" value="1"/>
</dbReference>
<feature type="region of interest" description="Disordered" evidence="1">
    <location>
        <begin position="1"/>
        <end position="21"/>
    </location>
</feature>
<dbReference type="EMBL" id="KN847475">
    <property type="protein sequence ID" value="KIX10667.1"/>
    <property type="molecule type" value="Genomic_DNA"/>
</dbReference>
<evidence type="ECO:0000313" key="4">
    <source>
        <dbReference type="Proteomes" id="UP000053617"/>
    </source>
</evidence>
<dbReference type="AlphaFoldDB" id="A0A0D2G6S6"/>
<evidence type="ECO:0000313" key="3">
    <source>
        <dbReference type="EMBL" id="KIX10667.1"/>
    </source>
</evidence>
<dbReference type="STRING" id="1442369.A0A0D2G6S6"/>
<evidence type="ECO:0000256" key="1">
    <source>
        <dbReference type="SAM" id="MobiDB-lite"/>
    </source>
</evidence>
<feature type="domain" description="Class II aldolase/adducin N-terminal" evidence="2">
    <location>
        <begin position="58"/>
        <end position="231"/>
    </location>
</feature>
<name>A0A0D2G6S6_9EURO</name>
<dbReference type="FunFam" id="3.40.225.10:FF:000009">
    <property type="entry name" value="Class II aldolase/adducin N-terminal"/>
    <property type="match status" value="1"/>
</dbReference>
<feature type="compositionally biased region" description="Basic and acidic residues" evidence="1">
    <location>
        <begin position="9"/>
        <end position="21"/>
    </location>
</feature>
<dbReference type="OrthoDB" id="3238794at2759"/>
<accession>A0A0D2G6S6</accession>
<dbReference type="InterPro" id="IPR036409">
    <property type="entry name" value="Aldolase_II/adducin_N_sf"/>
</dbReference>
<dbReference type="GO" id="GO:0005856">
    <property type="term" value="C:cytoskeleton"/>
    <property type="evidence" value="ECO:0007669"/>
    <property type="project" value="TreeGrafter"/>
</dbReference>
<dbReference type="GO" id="GO:0051015">
    <property type="term" value="F:actin filament binding"/>
    <property type="evidence" value="ECO:0007669"/>
    <property type="project" value="TreeGrafter"/>
</dbReference>
<dbReference type="PANTHER" id="PTHR10672">
    <property type="entry name" value="ADDUCIN"/>
    <property type="match status" value="1"/>
</dbReference>
<proteinExistence type="predicted"/>
<dbReference type="Gene3D" id="3.40.225.10">
    <property type="entry name" value="Class II aldolase/adducin N-terminal domain"/>
    <property type="match status" value="1"/>
</dbReference>
<dbReference type="InterPro" id="IPR001303">
    <property type="entry name" value="Aldolase_II/adducin_N"/>
</dbReference>
<dbReference type="SUPFAM" id="SSF53639">
    <property type="entry name" value="AraD/HMP-PK domain-like"/>
    <property type="match status" value="1"/>
</dbReference>
<dbReference type="RefSeq" id="XP_013277803.1">
    <property type="nucleotide sequence ID" value="XM_013422349.1"/>
</dbReference>
<dbReference type="Pfam" id="PF00596">
    <property type="entry name" value="Aldolase_II"/>
    <property type="match status" value="1"/>
</dbReference>
<dbReference type="InterPro" id="IPR051017">
    <property type="entry name" value="Aldolase-II_Adducin_sf"/>
</dbReference>
<reference evidence="3 4" key="1">
    <citation type="submission" date="2015-01" db="EMBL/GenBank/DDBJ databases">
        <title>The Genome Sequence of Rhinocladiella mackenzie CBS 650.93.</title>
        <authorList>
            <consortium name="The Broad Institute Genomics Platform"/>
            <person name="Cuomo C."/>
            <person name="de Hoog S."/>
            <person name="Gorbushina A."/>
            <person name="Stielow B."/>
            <person name="Teixiera M."/>
            <person name="Abouelleil A."/>
            <person name="Chapman S.B."/>
            <person name="Priest M."/>
            <person name="Young S.K."/>
            <person name="Wortman J."/>
            <person name="Nusbaum C."/>
            <person name="Birren B."/>
        </authorList>
    </citation>
    <scope>NUCLEOTIDE SEQUENCE [LARGE SCALE GENOMIC DNA]</scope>
    <source>
        <strain evidence="3 4">CBS 650.93</strain>
    </source>
</reference>
<dbReference type="SMART" id="SM01007">
    <property type="entry name" value="Aldolase_II"/>
    <property type="match status" value="1"/>
</dbReference>
<dbReference type="HOGENOM" id="CLU_006033_1_2_1"/>
<dbReference type="VEuPathDB" id="FungiDB:Z518_01751"/>
<evidence type="ECO:0000259" key="2">
    <source>
        <dbReference type="SMART" id="SM01007"/>
    </source>
</evidence>
<keyword evidence="4" id="KW-1185">Reference proteome</keyword>
<protein>
    <recommendedName>
        <fullName evidence="2">Class II aldolase/adducin N-terminal domain-containing protein</fullName>
    </recommendedName>
</protein>
<sequence length="286" mass="31149">MSPTAIEHPSTEVESHSTSEKLYRNELKSKPAVEMPKVAELGVPSFDDPLKAREYMRGRLALAFRVFAKFGFDDGDPVEPTSFWVNPFGVSWPRMTANDLILVNKDGKVVDGGPVRLLNAAAYAIHHEIHVARPEINCVAHSHSIYGKAFSALGRNLDIITQDSCAFYNDIVLYTSNGIVLDSEEGRAIAQALGNKKAAILQNHGLITCGKTVESSIFWYLSLEKCCQAQLLADAAAAGRGGHTVKITEQDAAYTYKTVGSEIAGWFSAKPVFDLMEFESHAGVTG</sequence>
<organism evidence="3 4">
    <name type="scientific">Rhinocladiella mackenziei CBS 650.93</name>
    <dbReference type="NCBI Taxonomy" id="1442369"/>
    <lineage>
        <taxon>Eukaryota</taxon>
        <taxon>Fungi</taxon>
        <taxon>Dikarya</taxon>
        <taxon>Ascomycota</taxon>
        <taxon>Pezizomycotina</taxon>
        <taxon>Eurotiomycetes</taxon>
        <taxon>Chaetothyriomycetidae</taxon>
        <taxon>Chaetothyriales</taxon>
        <taxon>Herpotrichiellaceae</taxon>
        <taxon>Rhinocladiella</taxon>
    </lineage>
</organism>
<gene>
    <name evidence="3" type="ORF">Z518_01751</name>
</gene>